<keyword evidence="3" id="KW-1185">Reference proteome</keyword>
<dbReference type="PANTHER" id="PTHR33164:SF57">
    <property type="entry name" value="MARR-FAMILY TRANSCRIPTIONAL REGULATOR"/>
    <property type="match status" value="1"/>
</dbReference>
<dbReference type="Pfam" id="PF12802">
    <property type="entry name" value="MarR_2"/>
    <property type="match status" value="1"/>
</dbReference>
<dbReference type="OrthoDB" id="7629608at2"/>
<comment type="caution">
    <text evidence="2">The sequence shown here is derived from an EMBL/GenBank/DDBJ whole genome shotgun (WGS) entry which is preliminary data.</text>
</comment>
<accession>A0A059FTL5</accession>
<dbReference type="RefSeq" id="WP_035612527.1">
    <property type="nucleotide sequence ID" value="NZ_ARYK01000001.1"/>
</dbReference>
<dbReference type="Gene3D" id="1.10.10.10">
    <property type="entry name" value="Winged helix-like DNA-binding domain superfamily/Winged helix DNA-binding domain"/>
    <property type="match status" value="1"/>
</dbReference>
<dbReference type="GO" id="GO:0006950">
    <property type="term" value="P:response to stress"/>
    <property type="evidence" value="ECO:0007669"/>
    <property type="project" value="TreeGrafter"/>
</dbReference>
<dbReference type="PANTHER" id="PTHR33164">
    <property type="entry name" value="TRANSCRIPTIONAL REGULATOR, MARR FAMILY"/>
    <property type="match status" value="1"/>
</dbReference>
<dbReference type="eggNOG" id="COG1846">
    <property type="taxonomic scope" value="Bacteria"/>
</dbReference>
<dbReference type="EMBL" id="ARYK01000001">
    <property type="protein sequence ID" value="KCZ93856.1"/>
    <property type="molecule type" value="Genomic_DNA"/>
</dbReference>
<dbReference type="AlphaFoldDB" id="A0A059FTL5"/>
<dbReference type="GO" id="GO:0003700">
    <property type="term" value="F:DNA-binding transcription factor activity"/>
    <property type="evidence" value="ECO:0007669"/>
    <property type="project" value="InterPro"/>
</dbReference>
<organism evidence="2 3">
    <name type="scientific">Hyphomonas johnsonii MHS-2</name>
    <dbReference type="NCBI Taxonomy" id="1280950"/>
    <lineage>
        <taxon>Bacteria</taxon>
        <taxon>Pseudomonadati</taxon>
        <taxon>Pseudomonadota</taxon>
        <taxon>Alphaproteobacteria</taxon>
        <taxon>Hyphomonadales</taxon>
        <taxon>Hyphomonadaceae</taxon>
        <taxon>Hyphomonas</taxon>
    </lineage>
</organism>
<evidence type="ECO:0000313" key="2">
    <source>
        <dbReference type="EMBL" id="KCZ93856.1"/>
    </source>
</evidence>
<dbReference type="InterPro" id="IPR036388">
    <property type="entry name" value="WH-like_DNA-bd_sf"/>
</dbReference>
<dbReference type="Proteomes" id="UP000025171">
    <property type="component" value="Unassembled WGS sequence"/>
</dbReference>
<name>A0A059FTL5_9PROT</name>
<protein>
    <recommendedName>
        <fullName evidence="1">HTH marR-type domain-containing protein</fullName>
    </recommendedName>
</protein>
<dbReference type="PATRIC" id="fig|1280950.3.peg.147"/>
<dbReference type="InterPro" id="IPR000835">
    <property type="entry name" value="HTH_MarR-typ"/>
</dbReference>
<dbReference type="SMART" id="SM00347">
    <property type="entry name" value="HTH_MARR"/>
    <property type="match status" value="1"/>
</dbReference>
<dbReference type="PROSITE" id="PS50995">
    <property type="entry name" value="HTH_MARR_2"/>
    <property type="match status" value="1"/>
</dbReference>
<evidence type="ECO:0000313" key="3">
    <source>
        <dbReference type="Proteomes" id="UP000025171"/>
    </source>
</evidence>
<sequence length="161" mass="17747">MRDMNFIDGHELRSAFIAYQLERLSELIVAQGNDMLDAAGITFPSRAVSTVLYIGEHQPTSTADIARALGQPHQVASQRVDILIRLGIIERVDDPDDGRRKLLRLTRQGSEQFKALTARLAKAGQAFEALFDEIGCDLSAAIQRAADSLLSVPLLSRMKDN</sequence>
<gene>
    <name evidence="2" type="ORF">HJO_00735</name>
</gene>
<dbReference type="InterPro" id="IPR039422">
    <property type="entry name" value="MarR/SlyA-like"/>
</dbReference>
<feature type="domain" description="HTH marR-type" evidence="1">
    <location>
        <begin position="14"/>
        <end position="160"/>
    </location>
</feature>
<proteinExistence type="predicted"/>
<dbReference type="InterPro" id="IPR036390">
    <property type="entry name" value="WH_DNA-bd_sf"/>
</dbReference>
<dbReference type="STRING" id="1280950.HJO_00735"/>
<evidence type="ECO:0000259" key="1">
    <source>
        <dbReference type="PROSITE" id="PS50995"/>
    </source>
</evidence>
<dbReference type="SUPFAM" id="SSF46785">
    <property type="entry name" value="Winged helix' DNA-binding domain"/>
    <property type="match status" value="1"/>
</dbReference>
<reference evidence="2 3" key="1">
    <citation type="journal article" date="2014" name="Antonie Van Leeuwenhoek">
        <title>Hyphomonas beringensis sp. nov. and Hyphomonas chukchiensis sp. nov., isolated from surface seawater of the Bering Sea and Chukchi Sea.</title>
        <authorList>
            <person name="Li C."/>
            <person name="Lai Q."/>
            <person name="Li G."/>
            <person name="Dong C."/>
            <person name="Wang J."/>
            <person name="Liao Y."/>
            <person name="Shao Z."/>
        </authorList>
    </citation>
    <scope>NUCLEOTIDE SEQUENCE [LARGE SCALE GENOMIC DNA]</scope>
    <source>
        <strain evidence="2 3">MHS-2</strain>
    </source>
</reference>